<accession>A0A1G7TTG1</accession>
<dbReference type="EMBL" id="FNAX01000018">
    <property type="protein sequence ID" value="SDG37989.1"/>
    <property type="molecule type" value="Genomic_DNA"/>
</dbReference>
<dbReference type="SUPFAM" id="SSF53901">
    <property type="entry name" value="Thiolase-like"/>
    <property type="match status" value="1"/>
</dbReference>
<organism evidence="1 2">
    <name type="scientific">Streptomyces griseoaurantiacus</name>
    <dbReference type="NCBI Taxonomy" id="68213"/>
    <lineage>
        <taxon>Bacteria</taxon>
        <taxon>Bacillati</taxon>
        <taxon>Actinomycetota</taxon>
        <taxon>Actinomycetes</taxon>
        <taxon>Kitasatosporales</taxon>
        <taxon>Streptomycetaceae</taxon>
        <taxon>Streptomyces</taxon>
        <taxon>Streptomyces aurantiacus group</taxon>
    </lineage>
</organism>
<proteinExistence type="predicted"/>
<reference evidence="1 2" key="1">
    <citation type="submission" date="2016-10" db="EMBL/GenBank/DDBJ databases">
        <authorList>
            <person name="de Groot N.N."/>
        </authorList>
    </citation>
    <scope>NUCLEOTIDE SEQUENCE [LARGE SCALE GENOMIC DNA]</scope>
    <source>
        <strain evidence="1 2">CGMCC 4.1859</strain>
    </source>
</reference>
<name>A0A1G7TTG1_9ACTN</name>
<evidence type="ECO:0000313" key="1">
    <source>
        <dbReference type="EMBL" id="SDG37989.1"/>
    </source>
</evidence>
<dbReference type="GO" id="GO:0016747">
    <property type="term" value="F:acyltransferase activity, transferring groups other than amino-acyl groups"/>
    <property type="evidence" value="ECO:0007669"/>
    <property type="project" value="UniProtKB-ARBA"/>
</dbReference>
<gene>
    <name evidence="1" type="ORF">SAMN05216260_118135</name>
</gene>
<dbReference type="Gene3D" id="3.40.47.10">
    <property type="match status" value="1"/>
</dbReference>
<sequence>MTVPDTHPRTHRTAGPSAPARALLSAACRTPWGGAATGLPGAAPVELPRVTGFVTSRFSPLVHSVATECLGAPGSADDLVGAAGPRTGTVLATMFGDTVTLDTATRRLTEGQVHSPLLFFQSVTTSILGRLGQSYGITGPVECLSVARDGAGEALSAADLMLEQEDIDRVLLVGVELAANERATWIHRRIAGPDGPDPLPDGDCAVALLLARTDEGTGRVLLRAGAGSGSPADRAPADARHARFGWLAPLVAAAETVRPPEGGPVPRPVRVPGRYGYVVAPAGRAAAPAAPAAPGGPA</sequence>
<dbReference type="InterPro" id="IPR016039">
    <property type="entry name" value="Thiolase-like"/>
</dbReference>
<protein>
    <submittedName>
        <fullName evidence="1">Beta-ketoacyl synthase, N-terminal domain</fullName>
    </submittedName>
</protein>
<dbReference type="AlphaFoldDB" id="A0A1G7TTG1"/>
<dbReference type="OrthoDB" id="3402212at2"/>
<evidence type="ECO:0000313" key="2">
    <source>
        <dbReference type="Proteomes" id="UP000198614"/>
    </source>
</evidence>
<dbReference type="Proteomes" id="UP000198614">
    <property type="component" value="Unassembled WGS sequence"/>
</dbReference>